<evidence type="ECO:0000313" key="2">
    <source>
        <dbReference type="WBParaSite" id="nRc.2.0.1.t06534-RA"/>
    </source>
</evidence>
<name>A0A915HXC3_ROMCU</name>
<evidence type="ECO:0000313" key="1">
    <source>
        <dbReference type="Proteomes" id="UP000887565"/>
    </source>
</evidence>
<sequence length="78" mass="8901">MLSDTAKSGPSTLAVVDNTICIQFRSAVADCCRLNPRNRRQSPIVGDERQKRSRYYPTKIMESPLPNTHFVNLCLQQY</sequence>
<proteinExistence type="predicted"/>
<keyword evidence="1" id="KW-1185">Reference proteome</keyword>
<protein>
    <submittedName>
        <fullName evidence="2">Uncharacterized protein</fullName>
    </submittedName>
</protein>
<dbReference type="Proteomes" id="UP000887565">
    <property type="component" value="Unplaced"/>
</dbReference>
<organism evidence="1 2">
    <name type="scientific">Romanomermis culicivorax</name>
    <name type="common">Nematode worm</name>
    <dbReference type="NCBI Taxonomy" id="13658"/>
    <lineage>
        <taxon>Eukaryota</taxon>
        <taxon>Metazoa</taxon>
        <taxon>Ecdysozoa</taxon>
        <taxon>Nematoda</taxon>
        <taxon>Enoplea</taxon>
        <taxon>Dorylaimia</taxon>
        <taxon>Mermithida</taxon>
        <taxon>Mermithoidea</taxon>
        <taxon>Mermithidae</taxon>
        <taxon>Romanomermis</taxon>
    </lineage>
</organism>
<dbReference type="AlphaFoldDB" id="A0A915HXC3"/>
<dbReference type="WBParaSite" id="nRc.2.0.1.t06534-RA">
    <property type="protein sequence ID" value="nRc.2.0.1.t06534-RA"/>
    <property type="gene ID" value="nRc.2.0.1.g06534"/>
</dbReference>
<reference evidence="2" key="1">
    <citation type="submission" date="2022-11" db="UniProtKB">
        <authorList>
            <consortium name="WormBaseParasite"/>
        </authorList>
    </citation>
    <scope>IDENTIFICATION</scope>
</reference>
<accession>A0A915HXC3</accession>